<dbReference type="Proteomes" id="UP001234297">
    <property type="component" value="Chromosome 2"/>
</dbReference>
<accession>A0ACC2MGX9</accession>
<evidence type="ECO:0000313" key="2">
    <source>
        <dbReference type="Proteomes" id="UP001234297"/>
    </source>
</evidence>
<keyword evidence="2" id="KW-1185">Reference proteome</keyword>
<evidence type="ECO:0000313" key="1">
    <source>
        <dbReference type="EMBL" id="KAJ8644778.1"/>
    </source>
</evidence>
<reference evidence="1 2" key="1">
    <citation type="journal article" date="2022" name="Hortic Res">
        <title>A haplotype resolved chromosomal level avocado genome allows analysis of novel avocado genes.</title>
        <authorList>
            <person name="Nath O."/>
            <person name="Fletcher S.J."/>
            <person name="Hayward A."/>
            <person name="Shaw L.M."/>
            <person name="Masouleh A.K."/>
            <person name="Furtado A."/>
            <person name="Henry R.J."/>
            <person name="Mitter N."/>
        </authorList>
    </citation>
    <scope>NUCLEOTIDE SEQUENCE [LARGE SCALE GENOMIC DNA]</scope>
    <source>
        <strain evidence="2">cv. Hass</strain>
    </source>
</reference>
<proteinExistence type="predicted"/>
<comment type="caution">
    <text evidence="1">The sequence shown here is derived from an EMBL/GenBank/DDBJ whole genome shotgun (WGS) entry which is preliminary data.</text>
</comment>
<sequence length="109" mass="12071">MEGFSKVFLLSIKTLFVAWKDSKKRMREVYLIERLTRGSSLACAVRPGLFISRQPTGTGKKEGSRCPSSLSLNMACLSFGLYEIFVRLVTVAKVVAAIVMKPYFTAGLT</sequence>
<dbReference type="EMBL" id="CM056810">
    <property type="protein sequence ID" value="KAJ8644778.1"/>
    <property type="molecule type" value="Genomic_DNA"/>
</dbReference>
<protein>
    <submittedName>
        <fullName evidence="1">Uncharacterized protein</fullName>
    </submittedName>
</protein>
<organism evidence="1 2">
    <name type="scientific">Persea americana</name>
    <name type="common">Avocado</name>
    <dbReference type="NCBI Taxonomy" id="3435"/>
    <lineage>
        <taxon>Eukaryota</taxon>
        <taxon>Viridiplantae</taxon>
        <taxon>Streptophyta</taxon>
        <taxon>Embryophyta</taxon>
        <taxon>Tracheophyta</taxon>
        <taxon>Spermatophyta</taxon>
        <taxon>Magnoliopsida</taxon>
        <taxon>Magnoliidae</taxon>
        <taxon>Laurales</taxon>
        <taxon>Lauraceae</taxon>
        <taxon>Persea</taxon>
    </lineage>
</organism>
<name>A0ACC2MGX9_PERAE</name>
<gene>
    <name evidence="1" type="ORF">MRB53_006526</name>
</gene>